<dbReference type="Pfam" id="PF08541">
    <property type="entry name" value="ACP_syn_III_C"/>
    <property type="match status" value="1"/>
</dbReference>
<keyword evidence="5" id="KW-1185">Reference proteome</keyword>
<gene>
    <name evidence="4" type="ORF">SOIL9_83850</name>
</gene>
<sequence length="623" mass="68768">MQRRCFITSVGQFLPGEPVTNEQMEARLGQIGPKPSGLRERVLRQNRIEQRYYAIDSNQHTTHTNAQMAAHAVRDAIAHGTLDLKDVRLLVAATSQGDLPLPGFASMVHGELDMPPCEVATIHGICASSVVALRHAALAVGSGEVPNAVCVASEFASRLLKASRFRAQGYGEGKRLPFETEFLRWMLSDGAGALLLANEPAPAGLSLEIETIALKSYASQFPPCMFVGNRDEVLADPQVGWLDHADYETASRAGAINLHQSTELLTDVVRLCVNGVFELIEEGKLDPKGVDWWVTHYSSHLFREQANELFVRGGLTIDPERVFTNLYTSGNVGSASFPLMLGDLFRSGKLEPGQRIVCIVPESGRFMFGYVILRVVGSASPDVRLTAVAPTVSEPPDIKTSGSPLEESLVRQLAGVWTAFETRLNRVPIVAKMFDGRVTLQDYRDLLFNLRQQVIDGSRWISRAASNVTREHFPIRSAFISHSRDEHRDFEMIERDYVSVGGSAEEIRAGQKNIGSTALSEYILSRASRENPFDLIGAMFIIEGLGRRVAARWAELIRTQLNLDPRQVSFLAYHSASDDVHFERLDAAVQSGILTEKLVDEIVTAAKVVARLYVLQLEEIGNF</sequence>
<dbReference type="SUPFAM" id="SSF48613">
    <property type="entry name" value="Heme oxygenase-like"/>
    <property type="match status" value="1"/>
</dbReference>
<dbReference type="EMBL" id="LR593886">
    <property type="protein sequence ID" value="VTR99834.1"/>
    <property type="molecule type" value="Genomic_DNA"/>
</dbReference>
<reference evidence="4 5" key="1">
    <citation type="submission" date="2019-05" db="EMBL/GenBank/DDBJ databases">
        <authorList>
            <consortium name="Science for Life Laboratories"/>
        </authorList>
    </citation>
    <scope>NUCLEOTIDE SEQUENCE [LARGE SCALE GENOMIC DNA]</scope>
    <source>
        <strain evidence="4">Soil9</strain>
    </source>
</reference>
<evidence type="ECO:0000259" key="3">
    <source>
        <dbReference type="Pfam" id="PF08541"/>
    </source>
</evidence>
<dbReference type="InterPro" id="IPR016084">
    <property type="entry name" value="Haem_Oase-like_multi-hlx"/>
</dbReference>
<dbReference type="PANTHER" id="PTHR34069:SF3">
    <property type="entry name" value="ACYL-COA:ACYL-COA ALKYLTRANSFERASE"/>
    <property type="match status" value="1"/>
</dbReference>
<evidence type="ECO:0000256" key="1">
    <source>
        <dbReference type="ARBA" id="ARBA00022679"/>
    </source>
</evidence>
<protein>
    <recommendedName>
        <fullName evidence="3">Beta-ketoacyl-[acyl-carrier-protein] synthase III C-terminal domain-containing protein</fullName>
    </recommendedName>
</protein>
<keyword evidence="1" id="KW-0808">Transferase</keyword>
<dbReference type="Gene3D" id="1.20.910.10">
    <property type="entry name" value="Heme oxygenase-like"/>
    <property type="match status" value="1"/>
</dbReference>
<dbReference type="GO" id="GO:0016746">
    <property type="term" value="F:acyltransferase activity"/>
    <property type="evidence" value="ECO:0007669"/>
    <property type="project" value="UniProtKB-KW"/>
</dbReference>
<dbReference type="GO" id="GO:0044550">
    <property type="term" value="P:secondary metabolite biosynthetic process"/>
    <property type="evidence" value="ECO:0007669"/>
    <property type="project" value="TreeGrafter"/>
</dbReference>
<organism evidence="4 5">
    <name type="scientific">Gemmata massiliana</name>
    <dbReference type="NCBI Taxonomy" id="1210884"/>
    <lineage>
        <taxon>Bacteria</taxon>
        <taxon>Pseudomonadati</taxon>
        <taxon>Planctomycetota</taxon>
        <taxon>Planctomycetia</taxon>
        <taxon>Gemmatales</taxon>
        <taxon>Gemmataceae</taxon>
        <taxon>Gemmata</taxon>
    </lineage>
</organism>
<dbReference type="RefSeq" id="WP_197909649.1">
    <property type="nucleotide sequence ID" value="NZ_LR593886.1"/>
</dbReference>
<evidence type="ECO:0000256" key="2">
    <source>
        <dbReference type="ARBA" id="ARBA00023315"/>
    </source>
</evidence>
<evidence type="ECO:0000313" key="4">
    <source>
        <dbReference type="EMBL" id="VTR99834.1"/>
    </source>
</evidence>
<dbReference type="KEGG" id="gms:SOIL9_83850"/>
<feature type="domain" description="Beta-ketoacyl-[acyl-carrier-protein] synthase III C-terminal" evidence="3">
    <location>
        <begin position="281"/>
        <end position="360"/>
    </location>
</feature>
<dbReference type="PANTHER" id="PTHR34069">
    <property type="entry name" value="3-OXOACYL-[ACYL-CARRIER-PROTEIN] SYNTHASE 3"/>
    <property type="match status" value="1"/>
</dbReference>
<dbReference type="InterPro" id="IPR013747">
    <property type="entry name" value="ACP_syn_III_C"/>
</dbReference>
<dbReference type="Proteomes" id="UP000464178">
    <property type="component" value="Chromosome"/>
</dbReference>
<keyword evidence="2" id="KW-0012">Acyltransferase</keyword>
<evidence type="ECO:0000313" key="5">
    <source>
        <dbReference type="Proteomes" id="UP000464178"/>
    </source>
</evidence>
<dbReference type="InterPro" id="IPR016039">
    <property type="entry name" value="Thiolase-like"/>
</dbReference>
<dbReference type="CDD" id="cd00827">
    <property type="entry name" value="init_cond_enzymes"/>
    <property type="match status" value="1"/>
</dbReference>
<dbReference type="Pfam" id="PF14518">
    <property type="entry name" value="Haem_oxygenas_2"/>
    <property type="match status" value="1"/>
</dbReference>
<dbReference type="SUPFAM" id="SSF53901">
    <property type="entry name" value="Thiolase-like"/>
    <property type="match status" value="2"/>
</dbReference>
<dbReference type="AlphaFoldDB" id="A0A6P2DF14"/>
<proteinExistence type="predicted"/>
<name>A0A6P2DF14_9BACT</name>
<dbReference type="Gene3D" id="3.40.47.10">
    <property type="match status" value="2"/>
</dbReference>
<accession>A0A6P2DF14</accession>